<evidence type="ECO:0000256" key="4">
    <source>
        <dbReference type="ARBA" id="ARBA00022692"/>
    </source>
</evidence>
<dbReference type="Proteomes" id="UP001157418">
    <property type="component" value="Unassembled WGS sequence"/>
</dbReference>
<dbReference type="CDD" id="cd03505">
    <property type="entry name" value="Delta9-FADS-like"/>
    <property type="match status" value="1"/>
</dbReference>
<feature type="compositionally biased region" description="Low complexity" evidence="12">
    <location>
        <begin position="443"/>
        <end position="464"/>
    </location>
</feature>
<dbReference type="GO" id="GO:0042761">
    <property type="term" value="P:very long-chain fatty acid biosynthetic process"/>
    <property type="evidence" value="ECO:0007669"/>
    <property type="project" value="TreeGrafter"/>
</dbReference>
<keyword evidence="6 13" id="KW-1133">Transmembrane helix</keyword>
<comment type="cofactor">
    <cofactor evidence="11">
        <name>Fe(2+)</name>
        <dbReference type="ChEBI" id="CHEBI:29033"/>
    </cofactor>
</comment>
<sequence length="464" mass="54244">MKHINHFPKYKNMTNLLVTPSYFPSENQSDQRKIPFSEVVIKRTRNHFFGRKWKTVDVQVASWFIFVHLLALFAPFAFTWDAFWIASVGYLLTGMLGITLTYHRLLSHHSLKLPKWLEYSFVYFGVLAAQGDPIFWVSNHRFHHKYVDSDNDTHSPINGFWFSHMGWLFDSGYLVEKYQKRKNVEDLKNQMFYVFIHRTYKWHLFGCGALLYAWGGFSYLVWGMGVRTVWLYHITFCVNSVCHIWGNQAWNTSDLSKNNWWVGVLAFGEGWHNNHHAFEYSARHGFEWWQIDVTWYIIRGKFTWVDGVAYVTLQISYRNIKFFIILFSIAVLRALRHGMDLHKFIGGSTPTPEPTIIEGKKMDTEDVTGYVLNGLDPTSYKTVIDSIHACDTPISFHELHEKLINHELDLLQQSQPTTNLHQPAITFTTNKCLSNNPWNSRNQQSSPTLLPTPTRTTQQLLGKC</sequence>
<dbReference type="GO" id="GO:0016717">
    <property type="term" value="F:oxidoreductase activity, acting on paired donors, with oxidation of a pair of donors resulting in the reduction of molecular oxygen to two molecules of water"/>
    <property type="evidence" value="ECO:0007669"/>
    <property type="project" value="InterPro"/>
</dbReference>
<comment type="caution">
    <text evidence="15">The sequence shown here is derived from an EMBL/GenBank/DDBJ whole genome shotgun (WGS) entry which is preliminary data.</text>
</comment>
<evidence type="ECO:0000313" key="15">
    <source>
        <dbReference type="EMBL" id="CAH1427916.1"/>
    </source>
</evidence>
<evidence type="ECO:0000256" key="12">
    <source>
        <dbReference type="SAM" id="MobiDB-lite"/>
    </source>
</evidence>
<evidence type="ECO:0000256" key="10">
    <source>
        <dbReference type="ARBA" id="ARBA00023136"/>
    </source>
</evidence>
<dbReference type="EMBL" id="CAKMRJ010002223">
    <property type="protein sequence ID" value="CAH1427916.1"/>
    <property type="molecule type" value="Genomic_DNA"/>
</dbReference>
<dbReference type="Pfam" id="PF00487">
    <property type="entry name" value="FA_desaturase"/>
    <property type="match status" value="1"/>
</dbReference>
<feature type="transmembrane region" description="Helical" evidence="13">
    <location>
        <begin position="60"/>
        <end position="78"/>
    </location>
</feature>
<dbReference type="PRINTS" id="PR00075">
    <property type="entry name" value="FACDDSATRASE"/>
</dbReference>
<comment type="subcellular location">
    <subcellularLocation>
        <location evidence="1">Membrane</location>
        <topology evidence="1">Multi-pass membrane protein</topology>
    </subcellularLocation>
</comment>
<evidence type="ECO:0000256" key="8">
    <source>
        <dbReference type="ARBA" id="ARBA00023004"/>
    </source>
</evidence>
<feature type="domain" description="Fatty acid desaturase" evidence="14">
    <location>
        <begin position="83"/>
        <end position="302"/>
    </location>
</feature>
<evidence type="ECO:0000256" key="7">
    <source>
        <dbReference type="ARBA" id="ARBA00023002"/>
    </source>
</evidence>
<dbReference type="PANTHER" id="PTHR11351">
    <property type="entry name" value="ACYL-COA DESATURASE"/>
    <property type="match status" value="1"/>
</dbReference>
<feature type="transmembrane region" description="Helical" evidence="13">
    <location>
        <begin position="202"/>
        <end position="222"/>
    </location>
</feature>
<comment type="domain">
    <text evidence="11">The histidine box domains are involved in binding the catalytic metal ions.</text>
</comment>
<dbReference type="AlphaFoldDB" id="A0AAU9MR11"/>
<keyword evidence="8" id="KW-0408">Iron</keyword>
<accession>A0AAU9MR11</accession>
<evidence type="ECO:0000259" key="14">
    <source>
        <dbReference type="Pfam" id="PF00487"/>
    </source>
</evidence>
<evidence type="ECO:0000256" key="11">
    <source>
        <dbReference type="RuleBase" id="RU000581"/>
    </source>
</evidence>
<keyword evidence="11" id="KW-0444">Lipid biosynthesis</keyword>
<keyword evidence="9" id="KW-0443">Lipid metabolism</keyword>
<evidence type="ECO:0000256" key="6">
    <source>
        <dbReference type="ARBA" id="ARBA00022989"/>
    </source>
</evidence>
<keyword evidence="7 11" id="KW-0560">Oxidoreductase</keyword>
<feature type="region of interest" description="Disordered" evidence="12">
    <location>
        <begin position="436"/>
        <end position="464"/>
    </location>
</feature>
<evidence type="ECO:0000256" key="1">
    <source>
        <dbReference type="ARBA" id="ARBA00004141"/>
    </source>
</evidence>
<proteinExistence type="inferred from homology"/>
<reference evidence="15 16" key="1">
    <citation type="submission" date="2022-01" db="EMBL/GenBank/DDBJ databases">
        <authorList>
            <person name="Xiong W."/>
            <person name="Schranz E."/>
        </authorList>
    </citation>
    <scope>NUCLEOTIDE SEQUENCE [LARGE SCALE GENOMIC DNA]</scope>
</reference>
<protein>
    <recommendedName>
        <fullName evidence="14">Fatty acid desaturase domain-containing protein</fullName>
    </recommendedName>
</protein>
<evidence type="ECO:0000256" key="2">
    <source>
        <dbReference type="ARBA" id="ARBA00005189"/>
    </source>
</evidence>
<comment type="pathway">
    <text evidence="2">Lipid metabolism.</text>
</comment>
<evidence type="ECO:0000256" key="5">
    <source>
        <dbReference type="ARBA" id="ARBA00022832"/>
    </source>
</evidence>
<dbReference type="InterPro" id="IPR005804">
    <property type="entry name" value="FA_desaturase_dom"/>
</dbReference>
<gene>
    <name evidence="15" type="ORF">LVIROSA_LOCUS14883</name>
</gene>
<evidence type="ECO:0000256" key="13">
    <source>
        <dbReference type="SAM" id="Phobius"/>
    </source>
</evidence>
<keyword evidence="10 13" id="KW-0472">Membrane</keyword>
<comment type="similarity">
    <text evidence="3 11">Belongs to the fatty acid desaturase type 1 family.</text>
</comment>
<dbReference type="InterPro" id="IPR015876">
    <property type="entry name" value="Acyl-CoA_DS"/>
</dbReference>
<keyword evidence="5" id="KW-0276">Fatty acid metabolism</keyword>
<dbReference type="PANTHER" id="PTHR11351:SF85">
    <property type="entry name" value="ACYL-COA DESATURASE"/>
    <property type="match status" value="1"/>
</dbReference>
<evidence type="ECO:0000313" key="16">
    <source>
        <dbReference type="Proteomes" id="UP001157418"/>
    </source>
</evidence>
<evidence type="ECO:0000256" key="3">
    <source>
        <dbReference type="ARBA" id="ARBA00009295"/>
    </source>
</evidence>
<name>A0AAU9MR11_9ASTR</name>
<organism evidence="15 16">
    <name type="scientific">Lactuca virosa</name>
    <dbReference type="NCBI Taxonomy" id="75947"/>
    <lineage>
        <taxon>Eukaryota</taxon>
        <taxon>Viridiplantae</taxon>
        <taxon>Streptophyta</taxon>
        <taxon>Embryophyta</taxon>
        <taxon>Tracheophyta</taxon>
        <taxon>Spermatophyta</taxon>
        <taxon>Magnoliopsida</taxon>
        <taxon>eudicotyledons</taxon>
        <taxon>Gunneridae</taxon>
        <taxon>Pentapetalae</taxon>
        <taxon>asterids</taxon>
        <taxon>campanulids</taxon>
        <taxon>Asterales</taxon>
        <taxon>Asteraceae</taxon>
        <taxon>Cichorioideae</taxon>
        <taxon>Cichorieae</taxon>
        <taxon>Lactucinae</taxon>
        <taxon>Lactuca</taxon>
    </lineage>
</organism>
<evidence type="ECO:0000256" key="9">
    <source>
        <dbReference type="ARBA" id="ARBA00023098"/>
    </source>
</evidence>
<feature type="transmembrane region" description="Helical" evidence="13">
    <location>
        <begin position="84"/>
        <end position="105"/>
    </location>
</feature>
<dbReference type="GO" id="GO:0005789">
    <property type="term" value="C:endoplasmic reticulum membrane"/>
    <property type="evidence" value="ECO:0007669"/>
    <property type="project" value="TreeGrafter"/>
</dbReference>
<keyword evidence="11" id="KW-0275">Fatty acid biosynthesis</keyword>
<keyword evidence="16" id="KW-1185">Reference proteome</keyword>
<keyword evidence="4 11" id="KW-0812">Transmembrane</keyword>